<dbReference type="PRINTS" id="PR00084">
    <property type="entry name" value="MTLDHDRGNASE"/>
</dbReference>
<evidence type="ECO:0000259" key="3">
    <source>
        <dbReference type="Pfam" id="PF01232"/>
    </source>
</evidence>
<sequence length="490" mass="54018">MISLSSATLSQLPSQVITPGYDRKKVAPGIAHLAVGNFHRAHQALYIDRVLARPGQENWAIVGIGLRDNERETRRAGIMAGQDGLYTLTEFSTDGSHTTRVLGAITEYVQAAKDRSAAIQRLADPAIKIVSMTITEGGYNIDADGKFMLNTPAIAEDLKREVPHTAFGLVTEALRLRRDNGTGPFTVMTCDNLRDNGKVAREAFCAYATAKDPALGQWISENVTFPSTMVDRITPSVSGADKERLNKLSGIDDQMPLFAEDFTQWVIEDSFCAGRPELETVGVQFTKNVEPYEQVKLRMLNASHSMLALPGLLMDYDTVPEAMKDTTLLTLLEQFLTQDASPFITPPSDVSLADYASQVLNRFRNPAVGDQLLRIASDSASKLPVFWTDTVKGILETGKNHKRLAFGTACFLEYLRGTTDSKKSYSFSEPELTDATQKLILSHDLKAGLTIPVFSGWDLAQYPDFTNEVINLRKSIQSHGARKTLLQLEH</sequence>
<dbReference type="SUPFAM" id="SSF48179">
    <property type="entry name" value="6-phosphogluconate dehydrogenase C-terminal domain-like"/>
    <property type="match status" value="1"/>
</dbReference>
<protein>
    <submittedName>
        <fullName evidence="5">Mannitol dehydrogenase family protein</fullName>
    </submittedName>
</protein>
<dbReference type="Pfam" id="PF08125">
    <property type="entry name" value="Mannitol_dh_C"/>
    <property type="match status" value="1"/>
</dbReference>
<feature type="domain" description="Mannitol dehydrogenase N-terminal" evidence="3">
    <location>
        <begin position="29"/>
        <end position="279"/>
    </location>
</feature>
<dbReference type="InterPro" id="IPR008927">
    <property type="entry name" value="6-PGluconate_DH-like_C_sf"/>
</dbReference>
<comment type="caution">
    <text evidence="5">The sequence shown here is derived from an EMBL/GenBank/DDBJ whole genome shotgun (WGS) entry which is preliminary data.</text>
</comment>
<dbReference type="InterPro" id="IPR000669">
    <property type="entry name" value="Mannitol_DH"/>
</dbReference>
<gene>
    <name evidence="5" type="ORF">OQ497_08610</name>
</gene>
<keyword evidence="6" id="KW-1185">Reference proteome</keyword>
<dbReference type="SUPFAM" id="SSF51735">
    <property type="entry name" value="NAD(P)-binding Rossmann-fold domains"/>
    <property type="match status" value="1"/>
</dbReference>
<feature type="domain" description="Mannitol dehydrogenase C-terminal" evidence="4">
    <location>
        <begin position="288"/>
        <end position="472"/>
    </location>
</feature>
<evidence type="ECO:0000313" key="6">
    <source>
        <dbReference type="Proteomes" id="UP001301152"/>
    </source>
</evidence>
<dbReference type="PROSITE" id="PS00974">
    <property type="entry name" value="MANNITOL_DHGENASE"/>
    <property type="match status" value="1"/>
</dbReference>
<name>A0ABT3QFF2_9PROT</name>
<dbReference type="EMBL" id="JAPIUZ010000003">
    <property type="protein sequence ID" value="MCX2564018.1"/>
    <property type="molecule type" value="Genomic_DNA"/>
</dbReference>
<reference evidence="5 6" key="1">
    <citation type="submission" date="2022-11" db="EMBL/GenBank/DDBJ databases">
        <title>Genome sequencing of Acetobacter type strain.</title>
        <authorList>
            <person name="Heo J."/>
            <person name="Lee D."/>
            <person name="Han B.-H."/>
            <person name="Hong S.-B."/>
            <person name="Kwon S.-W."/>
        </authorList>
    </citation>
    <scope>NUCLEOTIDE SEQUENCE [LARGE SCALE GENOMIC DNA]</scope>
    <source>
        <strain evidence="5 6">KACC 21253</strain>
    </source>
</reference>
<dbReference type="InterPro" id="IPR013118">
    <property type="entry name" value="Mannitol_DH_C"/>
</dbReference>
<dbReference type="InterPro" id="IPR050988">
    <property type="entry name" value="Mannitol_DH/Oxidoreductase"/>
</dbReference>
<dbReference type="Proteomes" id="UP001301152">
    <property type="component" value="Unassembled WGS sequence"/>
</dbReference>
<dbReference type="PANTHER" id="PTHR43362">
    <property type="entry name" value="MANNITOL DEHYDROGENASE DSF1-RELATED"/>
    <property type="match status" value="1"/>
</dbReference>
<dbReference type="InterPro" id="IPR013328">
    <property type="entry name" value="6PGD_dom2"/>
</dbReference>
<evidence type="ECO:0000259" key="4">
    <source>
        <dbReference type="Pfam" id="PF08125"/>
    </source>
</evidence>
<organism evidence="5 6">
    <name type="scientific">Acetobacter thailandicus</name>
    <dbReference type="NCBI Taxonomy" id="1502842"/>
    <lineage>
        <taxon>Bacteria</taxon>
        <taxon>Pseudomonadati</taxon>
        <taxon>Pseudomonadota</taxon>
        <taxon>Alphaproteobacteria</taxon>
        <taxon>Acetobacterales</taxon>
        <taxon>Acetobacteraceae</taxon>
        <taxon>Acetobacter</taxon>
    </lineage>
</organism>
<dbReference type="InterPro" id="IPR036291">
    <property type="entry name" value="NAD(P)-bd_dom_sf"/>
</dbReference>
<evidence type="ECO:0000256" key="2">
    <source>
        <dbReference type="ARBA" id="ARBA00023027"/>
    </source>
</evidence>
<evidence type="ECO:0000313" key="5">
    <source>
        <dbReference type="EMBL" id="MCX2564018.1"/>
    </source>
</evidence>
<dbReference type="Gene3D" id="1.10.1040.10">
    <property type="entry name" value="N-(1-d-carboxylethyl)-l-norvaline Dehydrogenase, domain 2"/>
    <property type="match status" value="1"/>
</dbReference>
<dbReference type="RefSeq" id="WP_173559539.1">
    <property type="nucleotide sequence ID" value="NZ_JAPIUZ010000003.1"/>
</dbReference>
<accession>A0ABT3QFF2</accession>
<dbReference type="Pfam" id="PF01232">
    <property type="entry name" value="Mannitol_dh"/>
    <property type="match status" value="1"/>
</dbReference>
<evidence type="ECO:0000256" key="1">
    <source>
        <dbReference type="ARBA" id="ARBA00023002"/>
    </source>
</evidence>
<keyword evidence="2" id="KW-0520">NAD</keyword>
<keyword evidence="1" id="KW-0560">Oxidoreductase</keyword>
<dbReference type="InterPro" id="IPR023027">
    <property type="entry name" value="Mannitol_DH_CS"/>
</dbReference>
<dbReference type="Gene3D" id="3.40.50.720">
    <property type="entry name" value="NAD(P)-binding Rossmann-like Domain"/>
    <property type="match status" value="1"/>
</dbReference>
<dbReference type="InterPro" id="IPR013131">
    <property type="entry name" value="Mannitol_DH_N"/>
</dbReference>
<dbReference type="PANTHER" id="PTHR43362:SF1">
    <property type="entry name" value="MANNITOL DEHYDROGENASE 2-RELATED"/>
    <property type="match status" value="1"/>
</dbReference>
<proteinExistence type="predicted"/>